<dbReference type="SUPFAM" id="SSF47113">
    <property type="entry name" value="Histone-fold"/>
    <property type="match status" value="1"/>
</dbReference>
<dbReference type="InterPro" id="IPR009072">
    <property type="entry name" value="Histone-fold"/>
</dbReference>
<sequence length="82" mass="9306">MDERAQLIPATKLMAHLALIDKEERIDKETITILSQFTEKYINDILTRSALLAKHKGNQVVTGEEIKFVLEKEFDCFIGAGN</sequence>
<dbReference type="HOGENOM" id="CLU_150177_0_0_1"/>
<dbReference type="Proteomes" id="UP000054524">
    <property type="component" value="Unassembled WGS sequence"/>
</dbReference>
<dbReference type="EMBL" id="AKIJ01000002">
    <property type="protein sequence ID" value="KFG26547.1"/>
    <property type="molecule type" value="Genomic_DNA"/>
</dbReference>
<evidence type="ECO:0000259" key="1">
    <source>
        <dbReference type="Pfam" id="PF03847"/>
    </source>
</evidence>
<dbReference type="GO" id="GO:0005669">
    <property type="term" value="C:transcription factor TFIID complex"/>
    <property type="evidence" value="ECO:0007669"/>
    <property type="project" value="InterPro"/>
</dbReference>
<dbReference type="AlphaFoldDB" id="H8Z9Z2"/>
<dbReference type="EMBL" id="JH604633">
    <property type="protein sequence ID" value="EHY66773.1"/>
    <property type="molecule type" value="Genomic_DNA"/>
</dbReference>
<dbReference type="GO" id="GO:0046982">
    <property type="term" value="F:protein heterodimerization activity"/>
    <property type="evidence" value="ECO:0007669"/>
    <property type="project" value="InterPro"/>
</dbReference>
<evidence type="ECO:0000313" key="2">
    <source>
        <dbReference type="EMBL" id="EHY66773.1"/>
    </source>
</evidence>
<feature type="domain" description="Transcription initiation factor TFIID subunit 12" evidence="1">
    <location>
        <begin position="12"/>
        <end position="75"/>
    </location>
</feature>
<reference evidence="2" key="1">
    <citation type="submission" date="2011-03" db="EMBL/GenBank/DDBJ databases">
        <title>The Genome Sequence of Nematocida sp1 strain ERTm2.</title>
        <authorList>
            <consortium name="The Broad Institute Genome Sequencing Platform"/>
            <consortium name="The Broad Institute Genome Sequencing Center for Infectious Disease"/>
            <person name="Cuomo C."/>
            <person name="Troemel E."/>
            <person name="Young S.K."/>
            <person name="Zeng Q."/>
            <person name="Gargeya S."/>
            <person name="Fitzgerald M."/>
            <person name="Haas B."/>
            <person name="Abouelleil A."/>
            <person name="Alvarado L."/>
            <person name="Arachchi H.M."/>
            <person name="Berlin A."/>
            <person name="Brown A."/>
            <person name="Chapman S.B."/>
            <person name="Chen Z."/>
            <person name="Dunbar C."/>
            <person name="Freedman E."/>
            <person name="Gearin G."/>
            <person name="Gellesch M."/>
            <person name="Goldberg J."/>
            <person name="Griggs A."/>
            <person name="Gujja S."/>
            <person name="Heilman E.R."/>
            <person name="Heiman D."/>
            <person name="Howarth C."/>
            <person name="Larson L."/>
            <person name="Lui A."/>
            <person name="MacDonald P.J.P."/>
            <person name="Mehta T."/>
            <person name="Montmayeur A."/>
            <person name="Murphy C."/>
            <person name="Neiman D."/>
            <person name="Pearson M."/>
            <person name="Priest M."/>
            <person name="Roberts A."/>
            <person name="Saif S."/>
            <person name="Shea T."/>
            <person name="Shenoy N."/>
            <person name="Sisk P."/>
            <person name="Stolte C."/>
            <person name="Sykes S."/>
            <person name="White J."/>
            <person name="Yandava C."/>
            <person name="Wortman J."/>
            <person name="Nusbaum C."/>
            <person name="Birren B."/>
        </authorList>
    </citation>
    <scope>NUCLEOTIDE SEQUENCE</scope>
    <source>
        <strain evidence="2">ERTm2</strain>
    </source>
</reference>
<dbReference type="CDD" id="cd07981">
    <property type="entry name" value="HFD_TAF12"/>
    <property type="match status" value="1"/>
</dbReference>
<dbReference type="Gene3D" id="1.10.20.10">
    <property type="entry name" value="Histone, subunit A"/>
    <property type="match status" value="1"/>
</dbReference>
<reference evidence="3 4" key="3">
    <citation type="journal article" date="2014" name="Genome Announc.">
        <title>Genome Sequence of the Microsporidian Species Nematocida sp1 Strain ERTm6 (ATCC PRA-372).</title>
        <authorList>
            <person name="Bakowski M.A."/>
            <person name="Priest M."/>
            <person name="Young S."/>
            <person name="Cuomo C.A."/>
            <person name="Troemel E.R."/>
        </authorList>
    </citation>
    <scope>NUCLEOTIDE SEQUENCE [LARGE SCALE GENOMIC DNA]</scope>
    <source>
        <strain evidence="3 4">ERTm6</strain>
    </source>
</reference>
<evidence type="ECO:0000313" key="3">
    <source>
        <dbReference type="EMBL" id="KFG26547.1"/>
    </source>
</evidence>
<dbReference type="Pfam" id="PF03847">
    <property type="entry name" value="TFIID_20kDa"/>
    <property type="match status" value="1"/>
</dbReference>
<evidence type="ECO:0000313" key="4">
    <source>
        <dbReference type="Proteomes" id="UP000054524"/>
    </source>
</evidence>
<dbReference type="GO" id="GO:0006352">
    <property type="term" value="P:DNA-templated transcription initiation"/>
    <property type="evidence" value="ECO:0007669"/>
    <property type="project" value="InterPro"/>
</dbReference>
<dbReference type="Proteomes" id="UP000005622">
    <property type="component" value="Unassembled WGS sequence"/>
</dbReference>
<reference evidence="3" key="2">
    <citation type="submission" date="2012-10" db="EMBL/GenBank/DDBJ databases">
        <authorList>
            <consortium name="The Broad Institute Genome Sequencing Platform"/>
            <consortium name="The Broad Institute Genome Sequencing Center for Infectious Disease"/>
            <person name="Cuomo C."/>
            <person name="Troemel E."/>
            <person name="Walker B."/>
            <person name="Young S.K."/>
            <person name="Zeng Q."/>
            <person name="Gargeya S."/>
            <person name="Fitzgerald M."/>
            <person name="Haas B."/>
            <person name="Abouelleil A."/>
            <person name="Alvarado L."/>
            <person name="Arachchi H.M."/>
            <person name="Berlin A.M."/>
            <person name="Chapman S.B."/>
            <person name="Goldberg J."/>
            <person name="Griggs A."/>
            <person name="Gujja S."/>
            <person name="Hansen M."/>
            <person name="Howarth C."/>
            <person name="Imamovic A."/>
            <person name="Larimer J."/>
            <person name="McCowan C."/>
            <person name="Murphy C."/>
            <person name="Neiman D."/>
            <person name="Pearson M."/>
            <person name="Priest M."/>
            <person name="Roberts A."/>
            <person name="Saif S."/>
            <person name="Shea T."/>
            <person name="Sisk P."/>
            <person name="Sykes S."/>
            <person name="Wortman J."/>
            <person name="Nusbaum C."/>
            <person name="Birren B."/>
        </authorList>
    </citation>
    <scope>NUCLEOTIDE SEQUENCE</scope>
    <source>
        <strain evidence="3">ERTm6</strain>
    </source>
</reference>
<accession>H8Z9Z2</accession>
<dbReference type="InterPro" id="IPR003228">
    <property type="entry name" value="TFIID_TAF12_dom"/>
</dbReference>
<gene>
    <name evidence="2" type="ORF">NERG_00413</name>
    <name evidence="3" type="ORF">NESG_00698</name>
</gene>
<proteinExistence type="predicted"/>
<organism evidence="2">
    <name type="scientific">Nematocida ausubeli (strain ATCC PRA-371 / ERTm2)</name>
    <name type="common">Nematode killer fungus</name>
    <dbReference type="NCBI Taxonomy" id="1913371"/>
    <lineage>
        <taxon>Eukaryota</taxon>
        <taxon>Fungi</taxon>
        <taxon>Fungi incertae sedis</taxon>
        <taxon>Microsporidia</taxon>
        <taxon>Nematocida</taxon>
    </lineage>
</organism>
<protein>
    <recommendedName>
        <fullName evidence="1">Transcription initiation factor TFIID subunit 12 domain-containing protein</fullName>
    </recommendedName>
</protein>
<accession>A0A086J329</accession>
<dbReference type="OrthoDB" id="2193432at2759"/>
<keyword evidence="4" id="KW-1185">Reference proteome</keyword>
<name>H8Z9Z2_NEMA1</name>